<evidence type="ECO:0000313" key="2">
    <source>
        <dbReference type="EMBL" id="CAB3796066.1"/>
    </source>
</evidence>
<accession>A0A6S7BCY7</accession>
<keyword evidence="3" id="KW-1185">Reference proteome</keyword>
<protein>
    <submittedName>
        <fullName evidence="2">Uncharacterized protein</fullName>
    </submittedName>
</protein>
<sequence>MDRIDMELYLNNLLQAPRFHRADDPPRANRALPASRPGMTRTERYSVQAADVHLEDDVGTSV</sequence>
<evidence type="ECO:0000313" key="3">
    <source>
        <dbReference type="Proteomes" id="UP000494115"/>
    </source>
</evidence>
<gene>
    <name evidence="2" type="ORF">LMG28138_04003</name>
</gene>
<evidence type="ECO:0000256" key="1">
    <source>
        <dbReference type="SAM" id="MobiDB-lite"/>
    </source>
</evidence>
<dbReference type="Proteomes" id="UP000494115">
    <property type="component" value="Unassembled WGS sequence"/>
</dbReference>
<reference evidence="2 3" key="1">
    <citation type="submission" date="2020-04" db="EMBL/GenBank/DDBJ databases">
        <authorList>
            <person name="De Canck E."/>
        </authorList>
    </citation>
    <scope>NUCLEOTIDE SEQUENCE [LARGE SCALE GENOMIC DNA]</scope>
    <source>
        <strain evidence="2 3">LMG 28138</strain>
    </source>
</reference>
<name>A0A6S7BCY7_9BURK</name>
<dbReference type="EMBL" id="CADIKM010000022">
    <property type="protein sequence ID" value="CAB3796066.1"/>
    <property type="molecule type" value="Genomic_DNA"/>
</dbReference>
<dbReference type="AlphaFoldDB" id="A0A6S7BCY7"/>
<feature type="region of interest" description="Disordered" evidence="1">
    <location>
        <begin position="20"/>
        <end position="46"/>
    </location>
</feature>
<organism evidence="2 3">
    <name type="scientific">Pararobbsia alpina</name>
    <dbReference type="NCBI Taxonomy" id="621374"/>
    <lineage>
        <taxon>Bacteria</taxon>
        <taxon>Pseudomonadati</taxon>
        <taxon>Pseudomonadota</taxon>
        <taxon>Betaproteobacteria</taxon>
        <taxon>Burkholderiales</taxon>
        <taxon>Burkholderiaceae</taxon>
        <taxon>Pararobbsia</taxon>
    </lineage>
</organism>
<proteinExistence type="predicted"/>